<feature type="non-terminal residue" evidence="1">
    <location>
        <position position="66"/>
    </location>
</feature>
<dbReference type="EMBL" id="CAJVCH010128764">
    <property type="protein sequence ID" value="CAG7725946.1"/>
    <property type="molecule type" value="Genomic_DNA"/>
</dbReference>
<sequence>FGLIIATIIVLVVSTGMGIVLLKGSYNKNPCQLKAWLIYQSILVVLDERNNSIDRIVRSSDAGLMN</sequence>
<reference evidence="1" key="1">
    <citation type="submission" date="2021-06" db="EMBL/GenBank/DDBJ databases">
        <authorList>
            <person name="Hodson N. C."/>
            <person name="Mongue J. A."/>
            <person name="Jaron S. K."/>
        </authorList>
    </citation>
    <scope>NUCLEOTIDE SEQUENCE</scope>
</reference>
<organism evidence="1 2">
    <name type="scientific">Allacma fusca</name>
    <dbReference type="NCBI Taxonomy" id="39272"/>
    <lineage>
        <taxon>Eukaryota</taxon>
        <taxon>Metazoa</taxon>
        <taxon>Ecdysozoa</taxon>
        <taxon>Arthropoda</taxon>
        <taxon>Hexapoda</taxon>
        <taxon>Collembola</taxon>
        <taxon>Symphypleona</taxon>
        <taxon>Sminthuridae</taxon>
        <taxon>Allacma</taxon>
    </lineage>
</organism>
<evidence type="ECO:0000313" key="1">
    <source>
        <dbReference type="EMBL" id="CAG7725946.1"/>
    </source>
</evidence>
<proteinExistence type="predicted"/>
<dbReference type="AlphaFoldDB" id="A0A8J2P659"/>
<gene>
    <name evidence="1" type="ORF">AFUS01_LOCUS14882</name>
</gene>
<dbReference type="Proteomes" id="UP000708208">
    <property type="component" value="Unassembled WGS sequence"/>
</dbReference>
<keyword evidence="2" id="KW-1185">Reference proteome</keyword>
<feature type="non-terminal residue" evidence="1">
    <location>
        <position position="1"/>
    </location>
</feature>
<evidence type="ECO:0000313" key="2">
    <source>
        <dbReference type="Proteomes" id="UP000708208"/>
    </source>
</evidence>
<protein>
    <submittedName>
        <fullName evidence="1">Uncharacterized protein</fullName>
    </submittedName>
</protein>
<accession>A0A8J2P659</accession>
<name>A0A8J2P659_9HEXA</name>
<comment type="caution">
    <text evidence="1">The sequence shown here is derived from an EMBL/GenBank/DDBJ whole genome shotgun (WGS) entry which is preliminary data.</text>
</comment>